<dbReference type="AlphaFoldDB" id="L7C7Q5"/>
<proteinExistence type="predicted"/>
<dbReference type="EMBL" id="AMWG01000174">
    <property type="protein sequence ID" value="ELP30043.1"/>
    <property type="molecule type" value="Genomic_DNA"/>
</dbReference>
<accession>L7C7Q5</accession>
<protein>
    <submittedName>
        <fullName evidence="1">Uncharacterized protein</fullName>
    </submittedName>
</protein>
<evidence type="ECO:0000313" key="2">
    <source>
        <dbReference type="Proteomes" id="UP000010959"/>
    </source>
</evidence>
<organism evidence="1 2">
    <name type="scientific">Rhodopirellula baltica SWK14</name>
    <dbReference type="NCBI Taxonomy" id="993516"/>
    <lineage>
        <taxon>Bacteria</taxon>
        <taxon>Pseudomonadati</taxon>
        <taxon>Planctomycetota</taxon>
        <taxon>Planctomycetia</taxon>
        <taxon>Pirellulales</taxon>
        <taxon>Pirellulaceae</taxon>
        <taxon>Rhodopirellula</taxon>
    </lineage>
</organism>
<sequence length="40" mass="4584">MARTIAGRLGCDHRVFLREKIDQPLLAIGLVRTKHRLESL</sequence>
<dbReference type="Proteomes" id="UP000010959">
    <property type="component" value="Unassembled WGS sequence"/>
</dbReference>
<dbReference type="PATRIC" id="fig|993516.3.peg.6573"/>
<evidence type="ECO:0000313" key="1">
    <source>
        <dbReference type="EMBL" id="ELP30043.1"/>
    </source>
</evidence>
<name>L7C7Q5_RHOBT</name>
<reference evidence="1 2" key="1">
    <citation type="journal article" date="2013" name="Mar. Genomics">
        <title>Expression of sulfatases in Rhodopirellula baltica and the diversity of sulfatases in the genus Rhodopirellula.</title>
        <authorList>
            <person name="Wegner C.E."/>
            <person name="Richter-Heitmann T."/>
            <person name="Klindworth A."/>
            <person name="Klockow C."/>
            <person name="Richter M."/>
            <person name="Achstetter T."/>
            <person name="Glockner F.O."/>
            <person name="Harder J."/>
        </authorList>
    </citation>
    <scope>NUCLEOTIDE SEQUENCE [LARGE SCALE GENOMIC DNA]</scope>
    <source>
        <strain evidence="1 2">SWK14</strain>
    </source>
</reference>
<comment type="caution">
    <text evidence="1">The sequence shown here is derived from an EMBL/GenBank/DDBJ whole genome shotgun (WGS) entry which is preliminary data.</text>
</comment>
<gene>
    <name evidence="1" type="ORF">RBSWK_06131</name>
</gene>